<dbReference type="InterPro" id="IPR027385">
    <property type="entry name" value="Beta-barrel_OMP"/>
</dbReference>
<reference evidence="4 5" key="1">
    <citation type="submission" date="2015-02" db="EMBL/GenBank/DDBJ databases">
        <title>Genome Sequencing of Rickettsiales.</title>
        <authorList>
            <person name="Daugherty S.C."/>
            <person name="Su Q."/>
            <person name="Abolude K."/>
            <person name="Beier-Sexton M."/>
            <person name="Carlyon J.A."/>
            <person name="Carter R."/>
            <person name="Day N.P."/>
            <person name="Dumler S.J."/>
            <person name="Dyachenko V."/>
            <person name="Godinez A."/>
            <person name="Kurtti T.J."/>
            <person name="Lichay M."/>
            <person name="Mullins K.E."/>
            <person name="Ott S."/>
            <person name="Pappas-Brown V."/>
            <person name="Paris D.H."/>
            <person name="Patel P."/>
            <person name="Richards A.L."/>
            <person name="Sadzewicz L."/>
            <person name="Sears K."/>
            <person name="Seidman D."/>
            <person name="Sengamalay N."/>
            <person name="Stenos J."/>
            <person name="Tallon L.J."/>
            <person name="Vincent G."/>
            <person name="Fraser C.M."/>
            <person name="Munderloh U."/>
            <person name="Dunning-Hotopp J.C."/>
        </authorList>
    </citation>
    <scope>NUCLEOTIDE SEQUENCE [LARGE SCALE GENOMIC DNA]</scope>
    <source>
        <strain evidence="4 5">Fuller</strain>
    </source>
</reference>
<comment type="caution">
    <text evidence="4">The sequence shown here is derived from an EMBL/GenBank/DDBJ whole genome shotgun (WGS) entry which is preliminary data.</text>
</comment>
<proteinExistence type="predicted"/>
<dbReference type="Pfam" id="PF13505">
    <property type="entry name" value="OMP_b-brl"/>
    <property type="match status" value="1"/>
</dbReference>
<protein>
    <submittedName>
        <fullName evidence="4">Outer membrane beta-barrel domain protein</fullName>
    </submittedName>
</protein>
<evidence type="ECO:0000313" key="4">
    <source>
        <dbReference type="EMBL" id="KJV56537.1"/>
    </source>
</evidence>
<dbReference type="InterPro" id="IPR011250">
    <property type="entry name" value="OMP/PagP_B-barrel"/>
</dbReference>
<evidence type="ECO:0000313" key="5">
    <source>
        <dbReference type="Proteomes" id="UP000033616"/>
    </source>
</evidence>
<dbReference type="EMBL" id="LANP01000008">
    <property type="protein sequence ID" value="KJV56537.1"/>
    <property type="molecule type" value="Genomic_DNA"/>
</dbReference>
<dbReference type="SUPFAM" id="SSF56925">
    <property type="entry name" value="OMPA-like"/>
    <property type="match status" value="1"/>
</dbReference>
<dbReference type="Proteomes" id="UP000033616">
    <property type="component" value="Unassembled WGS sequence"/>
</dbReference>
<evidence type="ECO:0000256" key="1">
    <source>
        <dbReference type="ARBA" id="ARBA00022729"/>
    </source>
</evidence>
<sequence length="230" mass="25523">MKRKLIGTIAAISLSYCSSLYAAEDDWLSYLEYDYYAKVSGIGLIPNSWQSSFQDNDLEFLKFPFGISGSLGSYLNRYLRAEVSAMWLFDITTKPKQGSDTSDANIINNHNNKEEESSLLALNSGVALLRGYIDLVKIGPVSIFIGGGGGASYTGGTVENHKIDYKLDFYKEAIVGVSVEITDEVYVDAEYKYMWISCITGENVNGKPYTNFKPYDFNGHSLSAGVRFSF</sequence>
<dbReference type="AlphaFoldDB" id="A0A0F3MM37"/>
<dbReference type="RefSeq" id="WP_045797141.1">
    <property type="nucleotide sequence ID" value="NZ_LANP01000008.1"/>
</dbReference>
<gene>
    <name evidence="4" type="ORF">OCHUTO_0418</name>
</gene>
<accession>A0A0F3MM37</accession>
<name>A0A0F3MM37_9RICK</name>
<evidence type="ECO:0000259" key="3">
    <source>
        <dbReference type="Pfam" id="PF13505"/>
    </source>
</evidence>
<feature type="domain" description="Outer membrane protein beta-barrel" evidence="3">
    <location>
        <begin position="51"/>
        <end position="228"/>
    </location>
</feature>
<feature type="signal peptide" evidence="2">
    <location>
        <begin position="1"/>
        <end position="22"/>
    </location>
</feature>
<keyword evidence="5" id="KW-1185">Reference proteome</keyword>
<organism evidence="4 5">
    <name type="scientific">Orientia chuto str. Dubai</name>
    <dbReference type="NCBI Taxonomy" id="1359168"/>
    <lineage>
        <taxon>Bacteria</taxon>
        <taxon>Pseudomonadati</taxon>
        <taxon>Pseudomonadota</taxon>
        <taxon>Alphaproteobacteria</taxon>
        <taxon>Rickettsiales</taxon>
        <taxon>Rickettsiaceae</taxon>
        <taxon>Rickettsieae</taxon>
        <taxon>Orientia</taxon>
    </lineage>
</organism>
<keyword evidence="1 2" id="KW-0732">Signal</keyword>
<dbReference type="Gene3D" id="2.40.160.20">
    <property type="match status" value="1"/>
</dbReference>
<dbReference type="PATRIC" id="fig|1359168.3.peg.1181"/>
<dbReference type="STRING" id="1359168.OCHUTO_0418"/>
<feature type="chain" id="PRO_5002464857" evidence="2">
    <location>
        <begin position="23"/>
        <end position="230"/>
    </location>
</feature>
<evidence type="ECO:0000256" key="2">
    <source>
        <dbReference type="SAM" id="SignalP"/>
    </source>
</evidence>